<proteinExistence type="predicted"/>
<dbReference type="AlphaFoldDB" id="A0A1R3KMS8"/>
<evidence type="ECO:0000313" key="1">
    <source>
        <dbReference type="EMBL" id="OMP08397.1"/>
    </source>
</evidence>
<gene>
    <name evidence="1" type="ORF">COLO4_06511</name>
</gene>
<protein>
    <submittedName>
        <fullName evidence="1">Uncharacterized protein</fullName>
    </submittedName>
</protein>
<organism evidence="1 2">
    <name type="scientific">Corchorus olitorius</name>
    <dbReference type="NCBI Taxonomy" id="93759"/>
    <lineage>
        <taxon>Eukaryota</taxon>
        <taxon>Viridiplantae</taxon>
        <taxon>Streptophyta</taxon>
        <taxon>Embryophyta</taxon>
        <taxon>Tracheophyta</taxon>
        <taxon>Spermatophyta</taxon>
        <taxon>Magnoliopsida</taxon>
        <taxon>eudicotyledons</taxon>
        <taxon>Gunneridae</taxon>
        <taxon>Pentapetalae</taxon>
        <taxon>rosids</taxon>
        <taxon>malvids</taxon>
        <taxon>Malvales</taxon>
        <taxon>Malvaceae</taxon>
        <taxon>Grewioideae</taxon>
        <taxon>Apeibeae</taxon>
        <taxon>Corchorus</taxon>
    </lineage>
</organism>
<dbReference type="EMBL" id="AWUE01012743">
    <property type="protein sequence ID" value="OMP08397.1"/>
    <property type="molecule type" value="Genomic_DNA"/>
</dbReference>
<keyword evidence="2" id="KW-1185">Reference proteome</keyword>
<dbReference type="Proteomes" id="UP000187203">
    <property type="component" value="Unassembled WGS sequence"/>
</dbReference>
<name>A0A1R3KMS8_9ROSI</name>
<accession>A0A1R3KMS8</accession>
<sequence length="111" mass="11218">MERETLLCVGGWAPLTISKDGVSGCGTETKGDGALFSACENLDSTTGAGSIKVEPSWLVGGASSDVEPVISTVGDSSMFASSGVVIVGQEGTISVVNLKFGNTLEKVSLDC</sequence>
<evidence type="ECO:0000313" key="2">
    <source>
        <dbReference type="Proteomes" id="UP000187203"/>
    </source>
</evidence>
<comment type="caution">
    <text evidence="1">The sequence shown here is derived from an EMBL/GenBank/DDBJ whole genome shotgun (WGS) entry which is preliminary data.</text>
</comment>
<reference evidence="2" key="1">
    <citation type="submission" date="2013-09" db="EMBL/GenBank/DDBJ databases">
        <title>Corchorus olitorius genome sequencing.</title>
        <authorList>
            <person name="Alam M."/>
            <person name="Haque M.S."/>
            <person name="Islam M.S."/>
            <person name="Emdad E.M."/>
            <person name="Islam M.M."/>
            <person name="Ahmed B."/>
            <person name="Halim A."/>
            <person name="Hossen Q.M.M."/>
            <person name="Hossain M.Z."/>
            <person name="Ahmed R."/>
            <person name="Khan M.M."/>
            <person name="Islam R."/>
            <person name="Rashid M.M."/>
            <person name="Khan S.A."/>
            <person name="Rahman M.S."/>
            <person name="Alam M."/>
            <person name="Yahiya A.S."/>
            <person name="Khan M.S."/>
            <person name="Azam M.S."/>
            <person name="Haque T."/>
            <person name="Lashkar M.Z.H."/>
            <person name="Akhand A.I."/>
            <person name="Morshed G."/>
            <person name="Roy S."/>
            <person name="Uddin K.S."/>
            <person name="Rabeya T."/>
            <person name="Hossain A.S."/>
            <person name="Chowdhury A."/>
            <person name="Snigdha A.R."/>
            <person name="Mortoza M.S."/>
            <person name="Matin S.A."/>
            <person name="Hoque S.M.E."/>
            <person name="Islam M.K."/>
            <person name="Roy D.K."/>
            <person name="Haider R."/>
            <person name="Moosa M.M."/>
            <person name="Elias S.M."/>
            <person name="Hasan A.M."/>
            <person name="Jahan S."/>
            <person name="Shafiuddin M."/>
            <person name="Mahmood N."/>
            <person name="Shommy N.S."/>
        </authorList>
    </citation>
    <scope>NUCLEOTIDE SEQUENCE [LARGE SCALE GENOMIC DNA]</scope>
    <source>
        <strain evidence="2">cv. O-4</strain>
    </source>
</reference>